<dbReference type="Proteomes" id="UP001153076">
    <property type="component" value="Unassembled WGS sequence"/>
</dbReference>
<gene>
    <name evidence="2" type="ORF">Cgig2_005037</name>
</gene>
<proteinExistence type="predicted"/>
<evidence type="ECO:0000256" key="1">
    <source>
        <dbReference type="SAM" id="MobiDB-lite"/>
    </source>
</evidence>
<evidence type="ECO:0000313" key="2">
    <source>
        <dbReference type="EMBL" id="KAJ8452701.1"/>
    </source>
</evidence>
<protein>
    <submittedName>
        <fullName evidence="2">Uncharacterized protein</fullName>
    </submittedName>
</protein>
<feature type="compositionally biased region" description="Basic residues" evidence="1">
    <location>
        <begin position="1"/>
        <end position="15"/>
    </location>
</feature>
<feature type="region of interest" description="Disordered" evidence="1">
    <location>
        <begin position="1"/>
        <end position="64"/>
    </location>
</feature>
<keyword evidence="3" id="KW-1185">Reference proteome</keyword>
<sequence>MKRIPRIKFPQRHPKLSTSGTTESQANAAQGTMGTRKLSTSKSDVPAPPSTSTAGGKASLQPKRTPVSEKEIEAILFECTHGVTGLQPWGSLPWFCSTNCQNNGIILLLKLIKGVLGILSNICINYKVNTFLSHEVDPPLNNVYLISLHIGHSIHHKPSDSISTLIHYNDMAHFVQLISSSQASRTTPNYSNSFPEMMRHVWHKTSDLGS</sequence>
<dbReference type="PANTHER" id="PTHR35751:SF1">
    <property type="entry name" value="GENOME ASSEMBLY, CHROMOSOME: A02"/>
    <property type="match status" value="1"/>
</dbReference>
<comment type="caution">
    <text evidence="2">The sequence shown here is derived from an EMBL/GenBank/DDBJ whole genome shotgun (WGS) entry which is preliminary data.</text>
</comment>
<dbReference type="OrthoDB" id="1863475at2759"/>
<accession>A0A9Q1QT88</accession>
<name>A0A9Q1QT88_9CARY</name>
<dbReference type="EMBL" id="JAKOGI010000003">
    <property type="protein sequence ID" value="KAJ8452701.1"/>
    <property type="molecule type" value="Genomic_DNA"/>
</dbReference>
<dbReference type="PANTHER" id="PTHR35751">
    <property type="match status" value="1"/>
</dbReference>
<feature type="compositionally biased region" description="Polar residues" evidence="1">
    <location>
        <begin position="16"/>
        <end position="43"/>
    </location>
</feature>
<reference evidence="2" key="1">
    <citation type="submission" date="2022-04" db="EMBL/GenBank/DDBJ databases">
        <title>Carnegiea gigantea Genome sequencing and assembly v2.</title>
        <authorList>
            <person name="Copetti D."/>
            <person name="Sanderson M.J."/>
            <person name="Burquez A."/>
            <person name="Wojciechowski M.F."/>
        </authorList>
    </citation>
    <scope>NUCLEOTIDE SEQUENCE</scope>
    <source>
        <strain evidence="2">SGP5-SGP5p</strain>
        <tissue evidence="2">Aerial part</tissue>
    </source>
</reference>
<organism evidence="2 3">
    <name type="scientific">Carnegiea gigantea</name>
    <dbReference type="NCBI Taxonomy" id="171969"/>
    <lineage>
        <taxon>Eukaryota</taxon>
        <taxon>Viridiplantae</taxon>
        <taxon>Streptophyta</taxon>
        <taxon>Embryophyta</taxon>
        <taxon>Tracheophyta</taxon>
        <taxon>Spermatophyta</taxon>
        <taxon>Magnoliopsida</taxon>
        <taxon>eudicotyledons</taxon>
        <taxon>Gunneridae</taxon>
        <taxon>Pentapetalae</taxon>
        <taxon>Caryophyllales</taxon>
        <taxon>Cactineae</taxon>
        <taxon>Cactaceae</taxon>
        <taxon>Cactoideae</taxon>
        <taxon>Echinocereeae</taxon>
        <taxon>Carnegiea</taxon>
    </lineage>
</organism>
<dbReference type="AlphaFoldDB" id="A0A9Q1QT88"/>
<evidence type="ECO:0000313" key="3">
    <source>
        <dbReference type="Proteomes" id="UP001153076"/>
    </source>
</evidence>